<organism evidence="1 2">
    <name type="scientific">Algoriphagus boritolerans DSM 17298 = JCM 18970</name>
    <dbReference type="NCBI Taxonomy" id="1120964"/>
    <lineage>
        <taxon>Bacteria</taxon>
        <taxon>Pseudomonadati</taxon>
        <taxon>Bacteroidota</taxon>
        <taxon>Cytophagia</taxon>
        <taxon>Cytophagales</taxon>
        <taxon>Cyclobacteriaceae</taxon>
        <taxon>Algoriphagus</taxon>
    </lineage>
</organism>
<protein>
    <submittedName>
        <fullName evidence="1">Uncharacterized protein</fullName>
    </submittedName>
</protein>
<dbReference type="Proteomes" id="UP000236736">
    <property type="component" value="Unassembled WGS sequence"/>
</dbReference>
<proteinExistence type="predicted"/>
<dbReference type="AlphaFoldDB" id="A0A1H5YHW0"/>
<evidence type="ECO:0000313" key="2">
    <source>
        <dbReference type="Proteomes" id="UP000236736"/>
    </source>
</evidence>
<name>A0A1H5YHW0_9BACT</name>
<accession>A0A1H5YHW0</accession>
<gene>
    <name evidence="1" type="ORF">SAMN03080598_02996</name>
</gene>
<sequence length="39" mass="4423">MNSQSPWLTQMSKETTTINNCKNEKVKFSKNGNFTRGAT</sequence>
<reference evidence="2" key="1">
    <citation type="submission" date="2016-10" db="EMBL/GenBank/DDBJ databases">
        <authorList>
            <person name="Varghese N."/>
            <person name="Submissions S."/>
        </authorList>
    </citation>
    <scope>NUCLEOTIDE SEQUENCE [LARGE SCALE GENOMIC DNA]</scope>
    <source>
        <strain evidence="2">DSM 17298</strain>
    </source>
</reference>
<keyword evidence="2" id="KW-1185">Reference proteome</keyword>
<dbReference type="EMBL" id="FNVR01000019">
    <property type="protein sequence ID" value="SEG23292.1"/>
    <property type="molecule type" value="Genomic_DNA"/>
</dbReference>
<evidence type="ECO:0000313" key="1">
    <source>
        <dbReference type="EMBL" id="SEG23292.1"/>
    </source>
</evidence>